<dbReference type="Pfam" id="PF04134">
    <property type="entry name" value="DCC1-like"/>
    <property type="match status" value="1"/>
</dbReference>
<accession>A0A6N8DJ05</accession>
<dbReference type="OrthoDB" id="9785438at2"/>
<dbReference type="Proteomes" id="UP000439113">
    <property type="component" value="Unassembled WGS sequence"/>
</dbReference>
<dbReference type="InterPro" id="IPR052927">
    <property type="entry name" value="DCC_oxidoreductase"/>
</dbReference>
<name>A0A6N8DJ05_RHOAC</name>
<sequence length="146" mass="16420">MNEDAIAPDAAAPVWLYDGLCVFCSRWVLFVLSREKAPLIRFVAFQSDEGRALAARYGVDPDDTDSFLFIEDGKALEKSDGVAAVCARLRRPWSFAALMTVFPRSLRDWGYDLVARNRHLLTGKRAYCMAPPPEWRARVTPPDALI</sequence>
<protein>
    <submittedName>
        <fullName evidence="2">DUF393 domain-containing protein</fullName>
    </submittedName>
</protein>
<dbReference type="InterPro" id="IPR007263">
    <property type="entry name" value="DCC1-like"/>
</dbReference>
<dbReference type="EMBL" id="WNKS01000003">
    <property type="protein sequence ID" value="MTV30268.1"/>
    <property type="molecule type" value="Genomic_DNA"/>
</dbReference>
<evidence type="ECO:0000256" key="1">
    <source>
        <dbReference type="SAM" id="Phobius"/>
    </source>
</evidence>
<comment type="caution">
    <text evidence="2">The sequence shown here is derived from an EMBL/GenBank/DDBJ whole genome shotgun (WGS) entry which is preliminary data.</text>
</comment>
<proteinExistence type="predicted"/>
<organism evidence="2 3">
    <name type="scientific">Rhodoblastus acidophilus</name>
    <name type="common">Rhodopseudomonas acidophila</name>
    <dbReference type="NCBI Taxonomy" id="1074"/>
    <lineage>
        <taxon>Bacteria</taxon>
        <taxon>Pseudomonadati</taxon>
        <taxon>Pseudomonadota</taxon>
        <taxon>Alphaproteobacteria</taxon>
        <taxon>Hyphomicrobiales</taxon>
        <taxon>Rhodoblastaceae</taxon>
        <taxon>Rhodoblastus</taxon>
    </lineage>
</organism>
<gene>
    <name evidence="2" type="ORF">GJ654_04590</name>
</gene>
<dbReference type="AlphaFoldDB" id="A0A6N8DJ05"/>
<reference evidence="2 3" key="1">
    <citation type="submission" date="2019-11" db="EMBL/GenBank/DDBJ databases">
        <title>Whole-genome sequence of a Rhodoblastus acidophilus DSM 142.</title>
        <authorList>
            <person name="Kyndt J.A."/>
            <person name="Meyer T.E."/>
        </authorList>
    </citation>
    <scope>NUCLEOTIDE SEQUENCE [LARGE SCALE GENOMIC DNA]</scope>
    <source>
        <strain evidence="2 3">DSM 142</strain>
    </source>
</reference>
<evidence type="ECO:0000313" key="3">
    <source>
        <dbReference type="Proteomes" id="UP000439113"/>
    </source>
</evidence>
<feature type="transmembrane region" description="Helical" evidence="1">
    <location>
        <begin position="12"/>
        <end position="32"/>
    </location>
</feature>
<keyword evidence="1" id="KW-0472">Membrane</keyword>
<evidence type="ECO:0000313" key="2">
    <source>
        <dbReference type="EMBL" id="MTV30268.1"/>
    </source>
</evidence>
<dbReference type="PANTHER" id="PTHR33639:SF2">
    <property type="entry name" value="DUF393 DOMAIN-CONTAINING PROTEIN"/>
    <property type="match status" value="1"/>
</dbReference>
<keyword evidence="1" id="KW-0812">Transmembrane</keyword>
<dbReference type="RefSeq" id="WP_155444937.1">
    <property type="nucleotide sequence ID" value="NZ_JAOQNR010000003.1"/>
</dbReference>
<dbReference type="PANTHER" id="PTHR33639">
    <property type="entry name" value="THIOL-DISULFIDE OXIDOREDUCTASE DCC"/>
    <property type="match status" value="1"/>
</dbReference>
<dbReference type="GO" id="GO:0015035">
    <property type="term" value="F:protein-disulfide reductase activity"/>
    <property type="evidence" value="ECO:0007669"/>
    <property type="project" value="InterPro"/>
</dbReference>
<keyword evidence="1" id="KW-1133">Transmembrane helix</keyword>